<dbReference type="InterPro" id="IPR042268">
    <property type="entry name" value="BamC_C"/>
</dbReference>
<accession>A0A0F9TPF3</accession>
<dbReference type="Pfam" id="PF06804">
    <property type="entry name" value="Lipoprotein_18"/>
    <property type="match status" value="1"/>
</dbReference>
<organism evidence="1">
    <name type="scientific">marine sediment metagenome</name>
    <dbReference type="NCBI Taxonomy" id="412755"/>
    <lineage>
        <taxon>unclassified sequences</taxon>
        <taxon>metagenomes</taxon>
        <taxon>ecological metagenomes</taxon>
    </lineage>
</organism>
<gene>
    <name evidence="1" type="ORF">LCGC14_0627340</name>
</gene>
<dbReference type="InterPro" id="IPR010653">
    <property type="entry name" value="NlpB/DapX"/>
</dbReference>
<dbReference type="EMBL" id="LAZR01001086">
    <property type="protein sequence ID" value="KKN50976.1"/>
    <property type="molecule type" value="Genomic_DNA"/>
</dbReference>
<protein>
    <recommendedName>
        <fullName evidence="2">Outer membrane protein assembly factor BamC</fullName>
    </recommendedName>
</protein>
<evidence type="ECO:0008006" key="2">
    <source>
        <dbReference type="Google" id="ProtNLM"/>
    </source>
</evidence>
<sequence>MKDNRLKYISLAVLLATTVSGCGAFSSLDEVIPDNSKKYRKADTMPPLDVPPDLSTIRINDDIVGNQNNTATYSEFEEAANNPLASKYNIAAETKPALSGEGSKRHLIVPGDREAIWAQILDFWAQKNVSVVRKDIRIGLMDTDQMSDGYAYRIRMERGDTSKTSSIYVGEVTGENNAQKDEAMLRQLADFLGVIYQQQQVKAQAVQQSQPKVASAVSAQLVDENGDQKALLVNQDFSDVWNRVGRVLDSKGFAVEDRDRSRGTYFVRYLDPMNKEQEESGFFSGLAFWKDDVEKSPKEFYYIKLISDADKTKVVVLDAKEKRTSSETAVRLLTLMQEQLSQ</sequence>
<dbReference type="PROSITE" id="PS51257">
    <property type="entry name" value="PROKAR_LIPOPROTEIN"/>
    <property type="match status" value="1"/>
</dbReference>
<reference evidence="1" key="1">
    <citation type="journal article" date="2015" name="Nature">
        <title>Complex archaea that bridge the gap between prokaryotes and eukaryotes.</title>
        <authorList>
            <person name="Spang A."/>
            <person name="Saw J.H."/>
            <person name="Jorgensen S.L."/>
            <person name="Zaremba-Niedzwiedzka K."/>
            <person name="Martijn J."/>
            <person name="Lind A.E."/>
            <person name="van Eijk R."/>
            <person name="Schleper C."/>
            <person name="Guy L."/>
            <person name="Ettema T.J."/>
        </authorList>
    </citation>
    <scope>NUCLEOTIDE SEQUENCE</scope>
</reference>
<dbReference type="AlphaFoldDB" id="A0A0F9TPF3"/>
<proteinExistence type="predicted"/>
<name>A0A0F9TPF3_9ZZZZ</name>
<dbReference type="Gene3D" id="3.30.310.170">
    <property type="entry name" value="Outer membrane protein assembly factor BamC"/>
    <property type="match status" value="1"/>
</dbReference>
<comment type="caution">
    <text evidence="1">The sequence shown here is derived from an EMBL/GenBank/DDBJ whole genome shotgun (WGS) entry which is preliminary data.</text>
</comment>
<evidence type="ECO:0000313" key="1">
    <source>
        <dbReference type="EMBL" id="KKN50976.1"/>
    </source>
</evidence>